<reference evidence="3" key="1">
    <citation type="submission" date="2019-05" db="EMBL/GenBank/DDBJ databases">
        <title>Annotation for the trematode Fasciolopsis buski.</title>
        <authorList>
            <person name="Choi Y.-J."/>
        </authorList>
    </citation>
    <scope>NUCLEOTIDE SEQUENCE</scope>
    <source>
        <strain evidence="3">HT</strain>
        <tissue evidence="3">Whole worm</tissue>
    </source>
</reference>
<protein>
    <submittedName>
        <fullName evidence="3">Symplekin</fullName>
    </submittedName>
</protein>
<feature type="domain" description="Symplekin C-terminal" evidence="2">
    <location>
        <begin position="1"/>
        <end position="40"/>
    </location>
</feature>
<feature type="region of interest" description="Disordered" evidence="1">
    <location>
        <begin position="77"/>
        <end position="115"/>
    </location>
</feature>
<dbReference type="Pfam" id="PF12295">
    <property type="entry name" value="Symplekin_C"/>
    <property type="match status" value="1"/>
</dbReference>
<comment type="caution">
    <text evidence="3">The sequence shown here is derived from an EMBL/GenBank/DDBJ whole genome shotgun (WGS) entry which is preliminary data.</text>
</comment>
<dbReference type="AlphaFoldDB" id="A0A8E0S1C0"/>
<organism evidence="3 4">
    <name type="scientific">Fasciolopsis buskii</name>
    <dbReference type="NCBI Taxonomy" id="27845"/>
    <lineage>
        <taxon>Eukaryota</taxon>
        <taxon>Metazoa</taxon>
        <taxon>Spiralia</taxon>
        <taxon>Lophotrochozoa</taxon>
        <taxon>Platyhelminthes</taxon>
        <taxon>Trematoda</taxon>
        <taxon>Digenea</taxon>
        <taxon>Plagiorchiida</taxon>
        <taxon>Echinostomata</taxon>
        <taxon>Echinostomatoidea</taxon>
        <taxon>Fasciolidae</taxon>
        <taxon>Fasciolopsis</taxon>
    </lineage>
</organism>
<feature type="compositionally biased region" description="Polar residues" evidence="1">
    <location>
        <begin position="341"/>
        <end position="361"/>
    </location>
</feature>
<proteinExistence type="predicted"/>
<feature type="compositionally biased region" description="Low complexity" evidence="1">
    <location>
        <begin position="95"/>
        <end position="111"/>
    </location>
</feature>
<feature type="region of interest" description="Disordered" evidence="1">
    <location>
        <begin position="340"/>
        <end position="361"/>
    </location>
</feature>
<evidence type="ECO:0000313" key="4">
    <source>
        <dbReference type="Proteomes" id="UP000728185"/>
    </source>
</evidence>
<sequence length="361" mass="40336">VWKSKQLWDGFIRCCIKLRPQSYQVLLQLPPERLESVFQREPSIRAQVRRHVENFSSAQRVHISKSIIAVLERIPTPSPPSTPVETESVRNGIMPNGSHPASAGSSGPGTPTRDEIPAHEVQAAIVAAAAAMLQNSSVLEASETRTDDSHPCPLESEGSPKDGPMQHHPLSVLVCNRSSSSTNDGDVGGGYPRSHTMDERFQYVPRFRPTSTRTYTRARNRSPHQESTSPTHDEISDEPADKRQRDSPTSRGFETTMDDDLEPPILPATRLKSGSRRVPHWSCSSSDESKNLRGRSEVLDIQKEQQDSNPTPVVSCQPKRPVDLDKLEADRKRLMEESIRFRQQQTEAKQSKSDQPSIQQD</sequence>
<dbReference type="PANTHER" id="PTHR15245:SF20">
    <property type="entry name" value="SYMPLEKIN"/>
    <property type="match status" value="1"/>
</dbReference>
<feature type="region of interest" description="Disordered" evidence="1">
    <location>
        <begin position="139"/>
        <end position="325"/>
    </location>
</feature>
<dbReference type="InterPro" id="IPR021850">
    <property type="entry name" value="Symplekin/Pta1"/>
</dbReference>
<keyword evidence="4" id="KW-1185">Reference proteome</keyword>
<feature type="compositionally biased region" description="Basic and acidic residues" evidence="1">
    <location>
        <begin position="231"/>
        <end position="248"/>
    </location>
</feature>
<name>A0A8E0S1C0_9TREM</name>
<dbReference type="GO" id="GO:0005847">
    <property type="term" value="C:mRNA cleavage and polyadenylation specificity factor complex"/>
    <property type="evidence" value="ECO:0007669"/>
    <property type="project" value="TreeGrafter"/>
</dbReference>
<evidence type="ECO:0000256" key="1">
    <source>
        <dbReference type="SAM" id="MobiDB-lite"/>
    </source>
</evidence>
<evidence type="ECO:0000313" key="3">
    <source>
        <dbReference type="EMBL" id="KAA0198990.1"/>
    </source>
</evidence>
<dbReference type="Proteomes" id="UP000728185">
    <property type="component" value="Unassembled WGS sequence"/>
</dbReference>
<dbReference type="EMBL" id="LUCM01001391">
    <property type="protein sequence ID" value="KAA0198990.1"/>
    <property type="molecule type" value="Genomic_DNA"/>
</dbReference>
<accession>A0A8E0S1C0</accession>
<dbReference type="OrthoDB" id="6280595at2759"/>
<feature type="compositionally biased region" description="Basic and acidic residues" evidence="1">
    <location>
        <begin position="287"/>
        <end position="306"/>
    </location>
</feature>
<feature type="non-terminal residue" evidence="3">
    <location>
        <position position="361"/>
    </location>
</feature>
<dbReference type="InterPro" id="IPR022075">
    <property type="entry name" value="Symplekin_C"/>
</dbReference>
<dbReference type="PANTHER" id="PTHR15245">
    <property type="entry name" value="SYMPLEKIN-RELATED"/>
    <property type="match status" value="1"/>
</dbReference>
<gene>
    <name evidence="3" type="ORF">FBUS_07223</name>
</gene>
<evidence type="ECO:0000259" key="2">
    <source>
        <dbReference type="Pfam" id="PF12295"/>
    </source>
</evidence>